<feature type="domain" description="C3H1-type" evidence="3">
    <location>
        <begin position="23"/>
        <end position="49"/>
    </location>
</feature>
<feature type="domain" description="C3H1-type" evidence="3">
    <location>
        <begin position="71"/>
        <end position="97"/>
    </location>
</feature>
<evidence type="ECO:0000256" key="2">
    <source>
        <dbReference type="SAM" id="MobiDB-lite"/>
    </source>
</evidence>
<dbReference type="Proteomes" id="UP001206925">
    <property type="component" value="Unassembled WGS sequence"/>
</dbReference>
<dbReference type="GO" id="GO:0003729">
    <property type="term" value="F:mRNA binding"/>
    <property type="evidence" value="ECO:0007669"/>
    <property type="project" value="TreeGrafter"/>
</dbReference>
<feature type="non-terminal residue" evidence="4">
    <location>
        <position position="402"/>
    </location>
</feature>
<dbReference type="SMART" id="SM00356">
    <property type="entry name" value="ZnF_C3H1"/>
    <property type="match status" value="2"/>
</dbReference>
<dbReference type="AlphaFoldDB" id="A0AAD5CUL2"/>
<feature type="compositionally biased region" description="Acidic residues" evidence="2">
    <location>
        <begin position="380"/>
        <end position="389"/>
    </location>
</feature>
<feature type="compositionally biased region" description="Polar residues" evidence="2">
    <location>
        <begin position="132"/>
        <end position="148"/>
    </location>
</feature>
<feature type="zinc finger region" description="C3H1-type" evidence="1">
    <location>
        <begin position="71"/>
        <end position="97"/>
    </location>
</feature>
<dbReference type="Pfam" id="PF14608">
    <property type="entry name" value="zf-CCCH_2"/>
    <property type="match status" value="2"/>
</dbReference>
<evidence type="ECO:0000256" key="1">
    <source>
        <dbReference type="PROSITE-ProRule" id="PRU00723"/>
    </source>
</evidence>
<organism evidence="4 5">
    <name type="scientific">Ambrosia artemisiifolia</name>
    <name type="common">Common ragweed</name>
    <dbReference type="NCBI Taxonomy" id="4212"/>
    <lineage>
        <taxon>Eukaryota</taxon>
        <taxon>Viridiplantae</taxon>
        <taxon>Streptophyta</taxon>
        <taxon>Embryophyta</taxon>
        <taxon>Tracheophyta</taxon>
        <taxon>Spermatophyta</taxon>
        <taxon>Magnoliopsida</taxon>
        <taxon>eudicotyledons</taxon>
        <taxon>Gunneridae</taxon>
        <taxon>Pentapetalae</taxon>
        <taxon>asterids</taxon>
        <taxon>campanulids</taxon>
        <taxon>Asterales</taxon>
        <taxon>Asteraceae</taxon>
        <taxon>Asteroideae</taxon>
        <taxon>Heliantheae alliance</taxon>
        <taxon>Heliantheae</taxon>
        <taxon>Ambrosia</taxon>
    </lineage>
</organism>
<keyword evidence="5" id="KW-1185">Reference proteome</keyword>
<protein>
    <recommendedName>
        <fullName evidence="3">C3H1-type domain-containing protein</fullName>
    </recommendedName>
</protein>
<dbReference type="EMBL" id="JAMZMK010006501">
    <property type="protein sequence ID" value="KAI7748578.1"/>
    <property type="molecule type" value="Genomic_DNA"/>
</dbReference>
<sequence length="402" mass="45600">KTLNRVEQHTSTECEYRHSDIARVNPTDCWYWLNGNCLNPKCAFRHPPIDGLLEAEVPIPVGPAVPQAPVKQGVACIFFQKGFCLKGHLCPFWHGSPNIVNNKAVHPVPPNDNPVTKPSKRASAGPEKSVQEQKFTPQENVQKPTEFSPQGAVMEKKVAPPPEEPPRYTNQLVLSCHLSNHDVYDSNHVGGLRMQRRKAHYNQRHDCCLDSGPLSNRLRGRIKIPGRAMNMVQGIKGRSNDDFNNDGRDYGGYRGNDREFNGSKRLSNLKSQQIDDGQTLWKRKYPRTESQQLENKVSFEGPKLTRKSQQSREYNANNQNEIQGAQSGNRVKADYENDVANKVGSIDEDAMLDQELEAYDHRDGDYDYEQIDGEDFNLEEGEEYMEEGYETGKKQSESELIL</sequence>
<accession>A0AAD5CUL2</accession>
<dbReference type="PANTHER" id="PTHR15725:SF18">
    <property type="entry name" value="ZINC FINGER, CCCH-TYPE-RELATED"/>
    <property type="match status" value="1"/>
</dbReference>
<feature type="compositionally biased region" description="Polar residues" evidence="2">
    <location>
        <begin position="264"/>
        <end position="276"/>
    </location>
</feature>
<feature type="compositionally biased region" description="Basic and acidic residues" evidence="2">
    <location>
        <begin position="238"/>
        <end position="262"/>
    </location>
</feature>
<reference evidence="4" key="1">
    <citation type="submission" date="2022-06" db="EMBL/GenBank/DDBJ databases">
        <title>Uncovering the hologenomic basis of an extraordinary plant invasion.</title>
        <authorList>
            <person name="Bieker V.C."/>
            <person name="Martin M.D."/>
            <person name="Gilbert T."/>
            <person name="Hodgins K."/>
            <person name="Battlay P."/>
            <person name="Petersen B."/>
            <person name="Wilson J."/>
        </authorList>
    </citation>
    <scope>NUCLEOTIDE SEQUENCE</scope>
    <source>
        <strain evidence="4">AA19_3_7</strain>
        <tissue evidence="4">Leaf</tissue>
    </source>
</reference>
<dbReference type="Gene3D" id="4.10.1000.10">
    <property type="entry name" value="Zinc finger, CCCH-type"/>
    <property type="match status" value="1"/>
</dbReference>
<evidence type="ECO:0000313" key="4">
    <source>
        <dbReference type="EMBL" id="KAI7748578.1"/>
    </source>
</evidence>
<dbReference type="InterPro" id="IPR000571">
    <property type="entry name" value="Znf_CCCH"/>
</dbReference>
<keyword evidence="1" id="KW-0862">Zinc</keyword>
<keyword evidence="1" id="KW-0479">Metal-binding</keyword>
<keyword evidence="1" id="KW-0863">Zinc-finger</keyword>
<feature type="region of interest" description="Disordered" evidence="2">
    <location>
        <begin position="380"/>
        <end position="402"/>
    </location>
</feature>
<evidence type="ECO:0000313" key="5">
    <source>
        <dbReference type="Proteomes" id="UP001206925"/>
    </source>
</evidence>
<dbReference type="PROSITE" id="PS50103">
    <property type="entry name" value="ZF_C3H1"/>
    <property type="match status" value="2"/>
</dbReference>
<gene>
    <name evidence="4" type="ORF">M8C21_000117</name>
</gene>
<name>A0AAD5CUL2_AMBAR</name>
<feature type="compositionally biased region" description="Polar residues" evidence="2">
    <location>
        <begin position="307"/>
        <end position="316"/>
    </location>
</feature>
<dbReference type="GO" id="GO:0008270">
    <property type="term" value="F:zinc ion binding"/>
    <property type="evidence" value="ECO:0007669"/>
    <property type="project" value="UniProtKB-KW"/>
</dbReference>
<comment type="caution">
    <text evidence="4">The sequence shown here is derived from an EMBL/GenBank/DDBJ whole genome shotgun (WGS) entry which is preliminary data.</text>
</comment>
<feature type="zinc finger region" description="C3H1-type" evidence="1">
    <location>
        <begin position="23"/>
        <end position="49"/>
    </location>
</feature>
<proteinExistence type="predicted"/>
<feature type="region of interest" description="Disordered" evidence="2">
    <location>
        <begin position="235"/>
        <end position="316"/>
    </location>
</feature>
<feature type="compositionally biased region" description="Basic and acidic residues" evidence="2">
    <location>
        <begin position="390"/>
        <end position="402"/>
    </location>
</feature>
<evidence type="ECO:0000259" key="3">
    <source>
        <dbReference type="PROSITE" id="PS50103"/>
    </source>
</evidence>
<feature type="region of interest" description="Disordered" evidence="2">
    <location>
        <begin position="103"/>
        <end position="167"/>
    </location>
</feature>
<dbReference type="PANTHER" id="PTHR15725">
    <property type="entry name" value="ZN-FINGER, C-X8-C-X5-C-X3-H TYPE-CONTAINING"/>
    <property type="match status" value="1"/>
</dbReference>